<dbReference type="EMBL" id="ALAB01000001">
    <property type="protein sequence ID" value="EJI87073.1"/>
    <property type="molecule type" value="Genomic_DNA"/>
</dbReference>
<comment type="caution">
    <text evidence="2">The sequence shown here is derived from an EMBL/GenBank/DDBJ whole genome shotgun (WGS) entry which is preliminary data.</text>
</comment>
<feature type="coiled-coil region" evidence="1">
    <location>
        <begin position="879"/>
        <end position="910"/>
    </location>
</feature>
<organism evidence="2 3">
    <name type="scientific">Alishewanella aestuarii B11</name>
    <dbReference type="NCBI Taxonomy" id="1197174"/>
    <lineage>
        <taxon>Bacteria</taxon>
        <taxon>Pseudomonadati</taxon>
        <taxon>Pseudomonadota</taxon>
        <taxon>Gammaproteobacteria</taxon>
        <taxon>Alteromonadales</taxon>
        <taxon>Alteromonadaceae</taxon>
        <taxon>Alishewanella</taxon>
    </lineage>
</organism>
<proteinExistence type="predicted"/>
<keyword evidence="1" id="KW-0175">Coiled coil</keyword>
<reference evidence="2 3" key="1">
    <citation type="journal article" date="2012" name="J. Bacteriol.">
        <title>Genome Sequence of Pectin-Degrading Alishewanella aestuarii Strain B11T, Isolated from Tidal Flat Sediment.</title>
        <authorList>
            <person name="Jung J."/>
            <person name="Choi S."/>
            <person name="Chun J."/>
            <person name="Park W."/>
        </authorList>
    </citation>
    <scope>NUCLEOTIDE SEQUENCE [LARGE SCALE GENOMIC DNA]</scope>
    <source>
        <strain evidence="2 3">B11</strain>
    </source>
</reference>
<dbReference type="InterPro" id="IPR027417">
    <property type="entry name" value="P-loop_NTPase"/>
</dbReference>
<accession>J1Q792</accession>
<dbReference type="SUPFAM" id="SSF52540">
    <property type="entry name" value="P-loop containing nucleoside triphosphate hydrolases"/>
    <property type="match status" value="1"/>
</dbReference>
<gene>
    <name evidence="2" type="ORF">AEST_01140</name>
</gene>
<dbReference type="Proteomes" id="UP000012043">
    <property type="component" value="Unassembled WGS sequence"/>
</dbReference>
<evidence type="ECO:0000313" key="2">
    <source>
        <dbReference type="EMBL" id="EJI87073.1"/>
    </source>
</evidence>
<dbReference type="RefSeq" id="WP_008606285.1">
    <property type="nucleotide sequence ID" value="NZ_ALAB01000001.1"/>
</dbReference>
<name>J1Q792_9ALTE</name>
<dbReference type="Pfam" id="PF13555">
    <property type="entry name" value="AAA_29"/>
    <property type="match status" value="1"/>
</dbReference>
<feature type="coiled-coil region" evidence="1">
    <location>
        <begin position="329"/>
        <end position="392"/>
    </location>
</feature>
<evidence type="ECO:0000256" key="1">
    <source>
        <dbReference type="SAM" id="Coils"/>
    </source>
</evidence>
<protein>
    <submittedName>
        <fullName evidence="2">Uncharacterized protein</fullName>
    </submittedName>
</protein>
<dbReference type="Gene3D" id="3.40.1140.10">
    <property type="match status" value="1"/>
</dbReference>
<keyword evidence="3" id="KW-1185">Reference proteome</keyword>
<dbReference type="AlphaFoldDB" id="J1Q792"/>
<sequence>MTANLLENSAHSSTNELGNLISRNDLFSKGQIRLSELSVFNWGSFHGLHTATIDPEGTLVTGDNGAGKSTFIDGLMALILPAGKATFNVAAAQGDRSDRSLLSYMRGSFGSAHDGAATRVKSKREKGVVTGLRALYRADDGSCITLGALFWTTSTTNILSDVKRVYLVAKRNLQLKELLDAFGEGNTRQLKQWLRDDPAITDCDSNFSEYQELYRKHLYMDNKNAPVLLSRALGLKKIDDLTKLIRELVLEPSGVKDDAKNVVEEFADLVAIHEQLIDAKEQYSHLSRLPELADSIAKATNAMGALLLEKRNLGTYFGEALSILWAEKLVDINKALDLISREINSLEIDESDAQSSVEQRHEEYLSLGGDKIESLKGKIKDVKDKLDSVIQVSSKYQGDCRSLSLNSELNEEVFLTNKSKAIENLAKIEEDTKQAQDRFGDVAAQLSEQQKNLNAIKGEILEIEARPDSNIDVRYQKLRDEMIESLGLPGEELVFIGELLDVKDDEKLWQGAIERAMGGLKTTLLVPQKNYSMVTRWLNVRHTGLHVRAQVVSQVRTDQRSTGFTEFSERGYLRKLIWKDHAYRDWLKSHLYNFDLQCVSGTDELDTTPFSMTREGLVHMERGRFEKKDQRNIDDRRSWSLGFSNKSRLALLNTDKGAAEHRLSELGKTLKEAREALNKNAEKAKIWERLSSFTWEQINAPYWQRRLESEQVALNDLEKSGGDLEVARSRWDKAKEHLKEIQESKGLLLTRKGSLEKDKSNAQELLNKHQQQAAAGMTDEIRQLLQSRVGEIRLEDAHRQSDFEKAIDSELDKIRSAKSTAENVANGIMGAFRGKDKWQPITVDWPSGLEGLQYYLEHYTYIETEGLPELIDRFKERLNKHATQSLARIKTRLESEREDILERIDTINRVLKRTEFKQGSHLRLGSKREKYPHVMEFERKVRSALSYATSDDHEVRFRLLSEVVDILDKASAPGTSTNEESKRLLDPRYQMSFFAEEIDSQTLEVRDVLESSSGKSGGEKESFAGTIVAASLAYVLTPDGYDRPIYCTVFLDEAFSNTAEAVSRRVLRVFKELHIHVNLITPYKNLNLARESARSLLIAERDPALHESHLCEVTWEEIDKRMAQQKRSVQFIDIAGEIELKDLGNPEVESSDV</sequence>
<feature type="coiled-coil region" evidence="1">
    <location>
        <begin position="656"/>
        <end position="690"/>
    </location>
</feature>
<evidence type="ECO:0000313" key="3">
    <source>
        <dbReference type="Proteomes" id="UP000012043"/>
    </source>
</evidence>
<feature type="coiled-coil region" evidence="1">
    <location>
        <begin position="418"/>
        <end position="466"/>
    </location>
</feature>
<dbReference type="PATRIC" id="fig|1197174.4.peg.111"/>
<dbReference type="Pfam" id="PF13558">
    <property type="entry name" value="SbcC_Walker_B"/>
    <property type="match status" value="1"/>
</dbReference>